<sequence length="396" mass="44090">MGSTQEGNSTAVVSQPMHHDDTDGFREKMKSTLKKISCTSSTLSPTSSSSEPFDFVDIRTALTTSVAQQKAQNVSPSLENDVYSFTHLKTGLAIIINNVHFNDPEHFETRTGSDFDVASLQNTFNNFGFEVQTHTDVTASRITWLLTQAAKEYDHAQADCLVCVVLTHGYESWVDKDCRKRFDLLFGVDGNSITSKAVVELFNDIHCPHLKGKPRLFFFQACRGSRLDDGQIIEVAYTPRGTGVLINSASSLLQYGTTYNSTGPINVSSKISRTKSDLPWSHVRKMPIDTAVLYKDSIVMYATPPGFPSWRREGSWFIQSLCQVLDSPRVGSGQVSLLNALTQVSGLVARNYETYSEEEPSLCKKKQQPVIYSSLVKDVFFKRKTTAFPKRIGTFV</sequence>
<dbReference type="RefSeq" id="XP_055876569.1">
    <property type="nucleotide sequence ID" value="XM_056020594.1"/>
</dbReference>
<evidence type="ECO:0000313" key="8">
    <source>
        <dbReference type="RefSeq" id="XP_055876568.1"/>
    </source>
</evidence>
<gene>
    <name evidence="7 8 9" type="primary">LOC106054379</name>
</gene>
<dbReference type="InterPro" id="IPR001309">
    <property type="entry name" value="Pept_C14_p20"/>
</dbReference>
<dbReference type="PANTHER" id="PTHR10454">
    <property type="entry name" value="CASPASE"/>
    <property type="match status" value="1"/>
</dbReference>
<dbReference type="SUPFAM" id="SSF52129">
    <property type="entry name" value="Caspase-like"/>
    <property type="match status" value="1"/>
</dbReference>
<feature type="domain" description="Caspase family p10" evidence="4">
    <location>
        <begin position="295"/>
        <end position="383"/>
    </location>
</feature>
<dbReference type="RefSeq" id="XP_055876567.1">
    <property type="nucleotide sequence ID" value="XM_056020592.1"/>
</dbReference>
<dbReference type="PANTHER" id="PTHR10454:SF210">
    <property type="entry name" value="CASPASE-2"/>
    <property type="match status" value="1"/>
</dbReference>
<accession>A0A9W2ZNB8</accession>
<evidence type="ECO:0000313" key="7">
    <source>
        <dbReference type="RefSeq" id="XP_055876567.1"/>
    </source>
</evidence>
<dbReference type="OrthoDB" id="6044569at2759"/>
<evidence type="ECO:0000256" key="2">
    <source>
        <dbReference type="RuleBase" id="RU003971"/>
    </source>
</evidence>
<comment type="similarity">
    <text evidence="1 2">Belongs to the peptidase C14A family.</text>
</comment>
<dbReference type="GO" id="GO:0006508">
    <property type="term" value="P:proteolysis"/>
    <property type="evidence" value="ECO:0007669"/>
    <property type="project" value="InterPro"/>
</dbReference>
<dbReference type="InterPro" id="IPR016129">
    <property type="entry name" value="Caspase_his_AS"/>
</dbReference>
<dbReference type="InterPro" id="IPR011600">
    <property type="entry name" value="Pept_C14_caspase"/>
</dbReference>
<dbReference type="Pfam" id="PF00656">
    <property type="entry name" value="Peptidase_C14"/>
    <property type="match status" value="1"/>
</dbReference>
<dbReference type="Proteomes" id="UP001165740">
    <property type="component" value="Chromosome 2"/>
</dbReference>
<dbReference type="AlphaFoldDB" id="A0A9W2ZNB8"/>
<dbReference type="SMART" id="SM00115">
    <property type="entry name" value="CASc"/>
    <property type="match status" value="1"/>
</dbReference>
<proteinExistence type="inferred from homology"/>
<evidence type="ECO:0000259" key="4">
    <source>
        <dbReference type="PROSITE" id="PS50207"/>
    </source>
</evidence>
<reference evidence="7 8" key="1">
    <citation type="submission" date="2025-04" db="UniProtKB">
        <authorList>
            <consortium name="RefSeq"/>
        </authorList>
    </citation>
    <scope>IDENTIFICATION</scope>
</reference>
<dbReference type="PRINTS" id="PR00376">
    <property type="entry name" value="IL1BCENZYME"/>
</dbReference>
<name>A0A9W2ZNB8_BIOGL</name>
<dbReference type="PROSITE" id="PS50207">
    <property type="entry name" value="CASPASE_P10"/>
    <property type="match status" value="1"/>
</dbReference>
<dbReference type="InterPro" id="IPR002398">
    <property type="entry name" value="Pept_C14"/>
</dbReference>
<dbReference type="RefSeq" id="XP_055876568.1">
    <property type="nucleotide sequence ID" value="XM_056020593.1"/>
</dbReference>
<feature type="compositionally biased region" description="Polar residues" evidence="3">
    <location>
        <begin position="1"/>
        <end position="13"/>
    </location>
</feature>
<feature type="domain" description="Caspase family p20" evidence="5">
    <location>
        <begin position="89"/>
        <end position="226"/>
    </location>
</feature>
<dbReference type="GO" id="GO:0005737">
    <property type="term" value="C:cytoplasm"/>
    <property type="evidence" value="ECO:0007669"/>
    <property type="project" value="TreeGrafter"/>
</dbReference>
<dbReference type="InterPro" id="IPR002138">
    <property type="entry name" value="Pept_C14_p10"/>
</dbReference>
<evidence type="ECO:0000256" key="1">
    <source>
        <dbReference type="ARBA" id="ARBA00010134"/>
    </source>
</evidence>
<dbReference type="InterPro" id="IPR029030">
    <property type="entry name" value="Caspase-like_dom_sf"/>
</dbReference>
<evidence type="ECO:0000259" key="5">
    <source>
        <dbReference type="PROSITE" id="PS50208"/>
    </source>
</evidence>
<organism evidence="6 7">
    <name type="scientific">Biomphalaria glabrata</name>
    <name type="common">Bloodfluke planorb</name>
    <name type="synonym">Freshwater snail</name>
    <dbReference type="NCBI Taxonomy" id="6526"/>
    <lineage>
        <taxon>Eukaryota</taxon>
        <taxon>Metazoa</taxon>
        <taxon>Spiralia</taxon>
        <taxon>Lophotrochozoa</taxon>
        <taxon>Mollusca</taxon>
        <taxon>Gastropoda</taxon>
        <taxon>Heterobranchia</taxon>
        <taxon>Euthyneura</taxon>
        <taxon>Panpulmonata</taxon>
        <taxon>Hygrophila</taxon>
        <taxon>Lymnaeoidea</taxon>
        <taxon>Planorbidae</taxon>
        <taxon>Biomphalaria</taxon>
    </lineage>
</organism>
<protein>
    <submittedName>
        <fullName evidence="7 8">Caspase-7-like isoform X1</fullName>
    </submittedName>
</protein>
<evidence type="ECO:0000256" key="3">
    <source>
        <dbReference type="SAM" id="MobiDB-lite"/>
    </source>
</evidence>
<evidence type="ECO:0000313" key="9">
    <source>
        <dbReference type="RefSeq" id="XP_055876569.1"/>
    </source>
</evidence>
<dbReference type="PROSITE" id="PS50208">
    <property type="entry name" value="CASPASE_P20"/>
    <property type="match status" value="1"/>
</dbReference>
<dbReference type="GO" id="GO:0004197">
    <property type="term" value="F:cysteine-type endopeptidase activity"/>
    <property type="evidence" value="ECO:0007669"/>
    <property type="project" value="InterPro"/>
</dbReference>
<dbReference type="InterPro" id="IPR015917">
    <property type="entry name" value="Pept_C14A"/>
</dbReference>
<dbReference type="GO" id="GO:0043525">
    <property type="term" value="P:positive regulation of neuron apoptotic process"/>
    <property type="evidence" value="ECO:0007669"/>
    <property type="project" value="TreeGrafter"/>
</dbReference>
<evidence type="ECO:0000313" key="6">
    <source>
        <dbReference type="Proteomes" id="UP001165740"/>
    </source>
</evidence>
<dbReference type="Gene3D" id="3.40.50.1460">
    <property type="match status" value="1"/>
</dbReference>
<feature type="region of interest" description="Disordered" evidence="3">
    <location>
        <begin position="1"/>
        <end position="24"/>
    </location>
</feature>
<dbReference type="GeneID" id="106054379"/>
<keyword evidence="6" id="KW-1185">Reference proteome</keyword>
<dbReference type="OMA" id="FNDANCP"/>
<dbReference type="PROSITE" id="PS01121">
    <property type="entry name" value="CASPASE_HIS"/>
    <property type="match status" value="1"/>
</dbReference>
<dbReference type="GO" id="GO:0006915">
    <property type="term" value="P:apoptotic process"/>
    <property type="evidence" value="ECO:0007669"/>
    <property type="project" value="TreeGrafter"/>
</dbReference>